<dbReference type="Ensembl" id="ENSORLT00000001304.2">
    <property type="protein sequence ID" value="ENSORLP00000001303.2"/>
    <property type="gene ID" value="ENSORLG00000001056.2"/>
</dbReference>
<dbReference type="InterPro" id="IPR007110">
    <property type="entry name" value="Ig-like_dom"/>
</dbReference>
<dbReference type="Gene3D" id="3.30.500.10">
    <property type="entry name" value="MHC class I-like antigen recognition-like"/>
    <property type="match status" value="1"/>
</dbReference>
<dbReference type="OrthoDB" id="8890485at2759"/>
<dbReference type="PANTHER" id="PTHR16675">
    <property type="entry name" value="MHC CLASS I-RELATED"/>
    <property type="match status" value="1"/>
</dbReference>
<evidence type="ECO:0000313" key="8">
    <source>
        <dbReference type="Proteomes" id="UP000001038"/>
    </source>
</evidence>
<keyword evidence="1" id="KW-0325">Glycoprotein</keyword>
<dbReference type="Bgee" id="ENSORLG00000001056">
    <property type="expression patterns" value="Expressed in intestine and 12 other cell types or tissues"/>
</dbReference>
<dbReference type="GO" id="GO:0006955">
    <property type="term" value="P:immune response"/>
    <property type="evidence" value="ECO:0000318"/>
    <property type="project" value="GO_Central"/>
</dbReference>
<keyword evidence="5" id="KW-0732">Signal</keyword>
<dbReference type="FunCoup" id="H2L659">
    <property type="interactions" value="488"/>
</dbReference>
<dbReference type="GeneTree" id="ENSGT01150000287002"/>
<proteinExistence type="inferred from homology"/>
<feature type="signal peptide" evidence="5">
    <location>
        <begin position="1"/>
        <end position="18"/>
    </location>
</feature>
<keyword evidence="4" id="KW-1133">Transmembrane helix</keyword>
<dbReference type="FunFam" id="3.30.500.10:FF:000005">
    <property type="entry name" value="MHC class I antigen ZKA transcript variant 1"/>
    <property type="match status" value="1"/>
</dbReference>
<dbReference type="Pfam" id="PF00129">
    <property type="entry name" value="MHC_I"/>
    <property type="match status" value="1"/>
</dbReference>
<keyword evidence="4" id="KW-0812">Transmembrane</keyword>
<dbReference type="SUPFAM" id="SSF48726">
    <property type="entry name" value="Immunoglobulin"/>
    <property type="match status" value="1"/>
</dbReference>
<dbReference type="AlphaFoldDB" id="H2L659"/>
<dbReference type="InterPro" id="IPR011162">
    <property type="entry name" value="MHC_I/II-like_Ag-recog"/>
</dbReference>
<dbReference type="GeneID" id="101175416"/>
<dbReference type="HOGENOM" id="CLU_047501_0_0_1"/>
<dbReference type="InterPro" id="IPR037055">
    <property type="entry name" value="MHC_I-like_Ag-recog_sf"/>
</dbReference>
<comment type="similarity">
    <text evidence="2">Belongs to the MHC class I family.</text>
</comment>
<evidence type="ECO:0000256" key="3">
    <source>
        <dbReference type="SAM" id="MobiDB-lite"/>
    </source>
</evidence>
<feature type="compositionally biased region" description="Polar residues" evidence="3">
    <location>
        <begin position="520"/>
        <end position="529"/>
    </location>
</feature>
<dbReference type="RefSeq" id="XP_023816089.1">
    <property type="nucleotide sequence ID" value="XM_023960321.1"/>
</dbReference>
<evidence type="ECO:0000256" key="2">
    <source>
        <dbReference type="RuleBase" id="RU004439"/>
    </source>
</evidence>
<sequence>MLITSVLVLLGSGLLVNCEKHSLTYIYTAFSHPVKLPGIHEFTAMGLLDNRMIDYYDSSVQKKIPKQDWMKERLQQEYWDKGTQSRQSKQQWFKVNIDILINRMRQTSNDTHVLQWMHGCEGVEDEHGNLQFKRGMDMYNYDGDDFLAFDDERQVWVAAADAAVPTKRKWDEVTALKDYTKGYLEKECMEWMKTFLSYSTQQLRNASRPDVYMFFKKAKESSNVVLTCLATGFYPKDITLNIRRDGRVLTKDDGVMSSGVRPNHDETFQRKDYVEILRSDSATYTCEIIHPASNVWVVKTWDHRPPEGSPGSDIGLVLGLVCGIGGVLAIVVIRVLYKKKMLCFKNVNCHCRVSCCCSSAGKHQDSISSGRNSSMTATGDETRPLNAATKGSDQSLSSGDSAIDSKSEGSVIATEDETCPLNAKTKGSDQSLSSGDSAIDSESGGSVTTSQVKNNQPTTNPRDHVDKTTTPIAATNGGSNGSGTPTETGPLIAASKGSDPSLSGDSAVVSESGGSVTTSQVKNNQPTTNPRDHVDKTTTPIAATNGGSNGSGTPTETGPLIGASKGSDPSLSGDSAVVIPDSNNQSGSSGSLSSA</sequence>
<evidence type="ECO:0000313" key="7">
    <source>
        <dbReference type="Ensembl" id="ENSORLP00000001303.2"/>
    </source>
</evidence>
<reference evidence="7" key="3">
    <citation type="submission" date="2025-09" db="UniProtKB">
        <authorList>
            <consortium name="Ensembl"/>
        </authorList>
    </citation>
    <scope>IDENTIFICATION</scope>
    <source>
        <strain evidence="7">Hd-rR</strain>
    </source>
</reference>
<dbReference type="eggNOG" id="ENOG502QU05">
    <property type="taxonomic scope" value="Eukaryota"/>
</dbReference>
<keyword evidence="4" id="KW-0472">Membrane</keyword>
<dbReference type="InterPro" id="IPR036179">
    <property type="entry name" value="Ig-like_dom_sf"/>
</dbReference>
<evidence type="ECO:0000259" key="6">
    <source>
        <dbReference type="PROSITE" id="PS50835"/>
    </source>
</evidence>
<dbReference type="STRING" id="8090.ENSORLP00000001303"/>
<dbReference type="InParanoid" id="H2L659"/>
<evidence type="ECO:0000256" key="1">
    <source>
        <dbReference type="ARBA" id="ARBA00023180"/>
    </source>
</evidence>
<protein>
    <recommendedName>
        <fullName evidence="6">Ig-like domain-containing protein</fullName>
    </recommendedName>
</protein>
<dbReference type="FunFam" id="2.60.40.10:FF:002221">
    <property type="entry name" value="Major histocompatibility complex class I ZKA"/>
    <property type="match status" value="1"/>
</dbReference>
<feature type="transmembrane region" description="Helical" evidence="4">
    <location>
        <begin position="314"/>
        <end position="337"/>
    </location>
</feature>
<gene>
    <name evidence="7" type="primary">LOC101175416</name>
</gene>
<dbReference type="InterPro" id="IPR013783">
    <property type="entry name" value="Ig-like_fold"/>
</dbReference>
<dbReference type="PROSITE" id="PS50835">
    <property type="entry name" value="IG_LIKE"/>
    <property type="match status" value="1"/>
</dbReference>
<reference evidence="7 8" key="1">
    <citation type="journal article" date="2007" name="Nature">
        <title>The medaka draft genome and insights into vertebrate genome evolution.</title>
        <authorList>
            <person name="Kasahara M."/>
            <person name="Naruse K."/>
            <person name="Sasaki S."/>
            <person name="Nakatani Y."/>
            <person name="Qu W."/>
            <person name="Ahsan B."/>
            <person name="Yamada T."/>
            <person name="Nagayasu Y."/>
            <person name="Doi K."/>
            <person name="Kasai Y."/>
            <person name="Jindo T."/>
            <person name="Kobayashi D."/>
            <person name="Shimada A."/>
            <person name="Toyoda A."/>
            <person name="Kuroki Y."/>
            <person name="Fujiyama A."/>
            <person name="Sasaki T."/>
            <person name="Shimizu A."/>
            <person name="Asakawa S."/>
            <person name="Shimizu N."/>
            <person name="Hashimoto S."/>
            <person name="Yang J."/>
            <person name="Lee Y."/>
            <person name="Matsushima K."/>
            <person name="Sugano S."/>
            <person name="Sakaizumi M."/>
            <person name="Narita T."/>
            <person name="Ohishi K."/>
            <person name="Haga S."/>
            <person name="Ohta F."/>
            <person name="Nomoto H."/>
            <person name="Nogata K."/>
            <person name="Morishita T."/>
            <person name="Endo T."/>
            <person name="Shin-I T."/>
            <person name="Takeda H."/>
            <person name="Morishita S."/>
            <person name="Kohara Y."/>
        </authorList>
    </citation>
    <scope>NUCLEOTIDE SEQUENCE [LARGE SCALE GENOMIC DNA]</scope>
    <source>
        <strain evidence="7 8">Hd-rR</strain>
    </source>
</reference>
<dbReference type="PANTHER" id="PTHR16675:SF193">
    <property type="entry name" value="LOC571647 PROTEIN-RELATED"/>
    <property type="match status" value="1"/>
</dbReference>
<dbReference type="SUPFAM" id="SSF54452">
    <property type="entry name" value="MHC antigen-recognition domain"/>
    <property type="match status" value="1"/>
</dbReference>
<dbReference type="Proteomes" id="UP000001038">
    <property type="component" value="Chromosome 11"/>
</dbReference>
<dbReference type="PRINTS" id="PR01638">
    <property type="entry name" value="MHCCLASSI"/>
</dbReference>
<keyword evidence="8" id="KW-1185">Reference proteome</keyword>
<organism evidence="7 8">
    <name type="scientific">Oryzias latipes</name>
    <name type="common">Japanese rice fish</name>
    <name type="synonym">Japanese killifish</name>
    <dbReference type="NCBI Taxonomy" id="8090"/>
    <lineage>
        <taxon>Eukaryota</taxon>
        <taxon>Metazoa</taxon>
        <taxon>Chordata</taxon>
        <taxon>Craniata</taxon>
        <taxon>Vertebrata</taxon>
        <taxon>Euteleostomi</taxon>
        <taxon>Actinopterygii</taxon>
        <taxon>Neopterygii</taxon>
        <taxon>Teleostei</taxon>
        <taxon>Neoteleostei</taxon>
        <taxon>Acanthomorphata</taxon>
        <taxon>Ovalentaria</taxon>
        <taxon>Atherinomorphae</taxon>
        <taxon>Beloniformes</taxon>
        <taxon>Adrianichthyidae</taxon>
        <taxon>Oryziinae</taxon>
        <taxon>Oryzias</taxon>
    </lineage>
</organism>
<feature type="compositionally biased region" description="Polar residues" evidence="3">
    <location>
        <begin position="389"/>
        <end position="400"/>
    </location>
</feature>
<dbReference type="GO" id="GO:0005615">
    <property type="term" value="C:extracellular space"/>
    <property type="evidence" value="ECO:0000318"/>
    <property type="project" value="GO_Central"/>
</dbReference>
<feature type="compositionally biased region" description="Low complexity" evidence="3">
    <location>
        <begin position="582"/>
        <end position="595"/>
    </location>
</feature>
<dbReference type="InterPro" id="IPR001039">
    <property type="entry name" value="MHC_I_a_a1/a2"/>
</dbReference>
<feature type="domain" description="Ig-like" evidence="6">
    <location>
        <begin position="209"/>
        <end position="290"/>
    </location>
</feature>
<reference evidence="7" key="2">
    <citation type="submission" date="2025-08" db="UniProtKB">
        <authorList>
            <consortium name="Ensembl"/>
        </authorList>
    </citation>
    <scope>IDENTIFICATION</scope>
    <source>
        <strain evidence="7">Hd-rR</strain>
    </source>
</reference>
<feature type="chain" id="PRO_5017450030" description="Ig-like domain-containing protein" evidence="5">
    <location>
        <begin position="19"/>
        <end position="595"/>
    </location>
</feature>
<dbReference type="InterPro" id="IPR050208">
    <property type="entry name" value="MHC_class-I_related"/>
</dbReference>
<feature type="compositionally biased region" description="Polar residues" evidence="3">
    <location>
        <begin position="443"/>
        <end position="460"/>
    </location>
</feature>
<dbReference type="Pfam" id="PF07654">
    <property type="entry name" value="C1-set"/>
    <property type="match status" value="1"/>
</dbReference>
<feature type="compositionally biased region" description="Low complexity" evidence="3">
    <location>
        <begin position="503"/>
        <end position="519"/>
    </location>
</feature>
<dbReference type="Gene3D" id="2.60.40.10">
    <property type="entry name" value="Immunoglobulins"/>
    <property type="match status" value="1"/>
</dbReference>
<feature type="compositionally biased region" description="Polar residues" evidence="3">
    <location>
        <begin position="366"/>
        <end position="379"/>
    </location>
</feature>
<dbReference type="GO" id="GO:0009897">
    <property type="term" value="C:external side of plasma membrane"/>
    <property type="evidence" value="ECO:0000318"/>
    <property type="project" value="GO_Central"/>
</dbReference>
<accession>H2L659</accession>
<name>H2L659_ORYLA</name>
<dbReference type="SMART" id="SM00407">
    <property type="entry name" value="IGc1"/>
    <property type="match status" value="1"/>
</dbReference>
<feature type="region of interest" description="Disordered" evidence="3">
    <location>
        <begin position="362"/>
        <end position="595"/>
    </location>
</feature>
<dbReference type="KEGG" id="ola:101175416"/>
<evidence type="ECO:0000256" key="4">
    <source>
        <dbReference type="SAM" id="Phobius"/>
    </source>
</evidence>
<dbReference type="InterPro" id="IPR011161">
    <property type="entry name" value="MHC_I-like_Ag-recog"/>
</dbReference>
<dbReference type="InterPro" id="IPR003597">
    <property type="entry name" value="Ig_C1-set"/>
</dbReference>
<evidence type="ECO:0000256" key="5">
    <source>
        <dbReference type="SAM" id="SignalP"/>
    </source>
</evidence>